<evidence type="ECO:0000313" key="2">
    <source>
        <dbReference type="Proteomes" id="UP001243846"/>
    </source>
</evidence>
<dbReference type="InterPro" id="IPR012338">
    <property type="entry name" value="Beta-lactam/transpept-like"/>
</dbReference>
<evidence type="ECO:0000313" key="1">
    <source>
        <dbReference type="EMBL" id="MDN3714297.1"/>
    </source>
</evidence>
<organism evidence="1 2">
    <name type="scientific">Paracoccus cavernae</name>
    <dbReference type="NCBI Taxonomy" id="1571207"/>
    <lineage>
        <taxon>Bacteria</taxon>
        <taxon>Pseudomonadati</taxon>
        <taxon>Pseudomonadota</taxon>
        <taxon>Alphaproteobacteria</taxon>
        <taxon>Rhodobacterales</taxon>
        <taxon>Paracoccaceae</taxon>
        <taxon>Paracoccus</taxon>
    </lineage>
</organism>
<dbReference type="Gene3D" id="3.40.710.10">
    <property type="entry name" value="DD-peptidase/beta-lactamase superfamily"/>
    <property type="match status" value="1"/>
</dbReference>
<dbReference type="SUPFAM" id="SSF56601">
    <property type="entry name" value="beta-lactamase/transpeptidase-like"/>
    <property type="match status" value="1"/>
</dbReference>
<proteinExistence type="predicted"/>
<comment type="caution">
    <text evidence="1">The sequence shown here is derived from an EMBL/GenBank/DDBJ whole genome shotgun (WGS) entry which is preliminary data.</text>
</comment>
<dbReference type="InterPro" id="IPR050789">
    <property type="entry name" value="Diverse_Enzym_Activities"/>
</dbReference>
<protein>
    <submittedName>
        <fullName evidence="1">Uncharacterized protein</fullName>
    </submittedName>
</protein>
<keyword evidence="2" id="KW-1185">Reference proteome</keyword>
<dbReference type="EMBL" id="JAUFRC010000004">
    <property type="protein sequence ID" value="MDN3714297.1"/>
    <property type="molecule type" value="Genomic_DNA"/>
</dbReference>
<dbReference type="PANTHER" id="PTHR43283">
    <property type="entry name" value="BETA-LACTAMASE-RELATED"/>
    <property type="match status" value="1"/>
</dbReference>
<dbReference type="Proteomes" id="UP001243846">
    <property type="component" value="Unassembled WGS sequence"/>
</dbReference>
<sequence length="110" mass="12017">MRARLAGMHQRGADGTLEAIDFELPADPEVHMGGHGLYGTVGDYMRFIRMWLNDGRGDHGQVLRPETVAMAEQNHLGDLKVTPLPGVISTLSNAADFFLVSRSPGPMVSW</sequence>
<gene>
    <name evidence="1" type="ORF">QWZ10_25365</name>
</gene>
<dbReference type="PANTHER" id="PTHR43283:SF3">
    <property type="entry name" value="BETA-LACTAMASE FAMILY PROTEIN (AFU_ORTHOLOGUE AFUA_5G07500)"/>
    <property type="match status" value="1"/>
</dbReference>
<accession>A0ABT8DFC0</accession>
<name>A0ABT8DFC0_9RHOB</name>
<reference evidence="2" key="1">
    <citation type="journal article" date="2019" name="Int. J. Syst. Evol. Microbiol.">
        <title>The Global Catalogue of Microorganisms (GCM) 10K type strain sequencing project: providing services to taxonomists for standard genome sequencing and annotation.</title>
        <authorList>
            <consortium name="The Broad Institute Genomics Platform"/>
            <consortium name="The Broad Institute Genome Sequencing Center for Infectious Disease"/>
            <person name="Wu L."/>
            <person name="Ma J."/>
        </authorList>
    </citation>
    <scope>NUCLEOTIDE SEQUENCE [LARGE SCALE GENOMIC DNA]</scope>
    <source>
        <strain evidence="2">CECT 8482</strain>
    </source>
</reference>